<keyword evidence="8" id="KW-0378">Hydrolase</keyword>
<keyword evidence="8" id="KW-0547">Nucleotide-binding</keyword>
<dbReference type="GO" id="GO:0006281">
    <property type="term" value="P:DNA repair"/>
    <property type="evidence" value="ECO:0007669"/>
    <property type="project" value="UniProtKB-UniRule"/>
</dbReference>
<dbReference type="HAMAP" id="MF_00031">
    <property type="entry name" value="DNA_HJ_migration_RuvA"/>
    <property type="match status" value="1"/>
</dbReference>
<dbReference type="GO" id="GO:0005737">
    <property type="term" value="C:cytoplasm"/>
    <property type="evidence" value="ECO:0007669"/>
    <property type="project" value="UniProtKB-SubCell"/>
</dbReference>
<evidence type="ECO:0000256" key="6">
    <source>
        <dbReference type="HAMAP-Rule" id="MF_00031"/>
    </source>
</evidence>
<dbReference type="Pfam" id="PF01330">
    <property type="entry name" value="RuvA_N"/>
    <property type="match status" value="1"/>
</dbReference>
<dbReference type="GO" id="GO:0009378">
    <property type="term" value="F:four-way junction helicase activity"/>
    <property type="evidence" value="ECO:0007669"/>
    <property type="project" value="InterPro"/>
</dbReference>
<keyword evidence="8" id="KW-0067">ATP-binding</keyword>
<comment type="caution">
    <text evidence="8">The sequence shown here is derived from an EMBL/GenBank/DDBJ whole genome shotgun (WGS) entry which is preliminary data.</text>
</comment>
<comment type="caution">
    <text evidence="6">Lacks conserved residue(s) required for the propagation of feature annotation.</text>
</comment>
<evidence type="ECO:0000256" key="5">
    <source>
        <dbReference type="ARBA" id="ARBA00023204"/>
    </source>
</evidence>
<dbReference type="GO" id="GO:0005524">
    <property type="term" value="F:ATP binding"/>
    <property type="evidence" value="ECO:0007669"/>
    <property type="project" value="InterPro"/>
</dbReference>
<keyword evidence="2 6" id="KW-0227">DNA damage</keyword>
<dbReference type="InterPro" id="IPR003583">
    <property type="entry name" value="Hlx-hairpin-Hlx_DNA-bd_motif"/>
</dbReference>
<dbReference type="Pfam" id="PF14520">
    <property type="entry name" value="HHH_5"/>
    <property type="match status" value="1"/>
</dbReference>
<protein>
    <recommendedName>
        <fullName evidence="6">Holliday junction branch migration complex subunit RuvA</fullName>
    </recommendedName>
</protein>
<dbReference type="NCBIfam" id="TIGR00084">
    <property type="entry name" value="ruvA"/>
    <property type="match status" value="1"/>
</dbReference>
<evidence type="ECO:0000259" key="7">
    <source>
        <dbReference type="SMART" id="SM00278"/>
    </source>
</evidence>
<keyword evidence="3 6" id="KW-0238">DNA-binding</keyword>
<comment type="subcellular location">
    <subcellularLocation>
        <location evidence="6">Cytoplasm</location>
    </subcellularLocation>
</comment>
<accession>A0A1G1ZP32</accession>
<evidence type="ECO:0000313" key="8">
    <source>
        <dbReference type="EMBL" id="OGY66189.1"/>
    </source>
</evidence>
<keyword evidence="8" id="KW-0347">Helicase</keyword>
<reference evidence="8 9" key="1">
    <citation type="journal article" date="2016" name="Nat. Commun.">
        <title>Thousands of microbial genomes shed light on interconnected biogeochemical processes in an aquifer system.</title>
        <authorList>
            <person name="Anantharaman K."/>
            <person name="Brown C.T."/>
            <person name="Hug L.A."/>
            <person name="Sharon I."/>
            <person name="Castelle C.J."/>
            <person name="Probst A.J."/>
            <person name="Thomas B.C."/>
            <person name="Singh A."/>
            <person name="Wilkins M.J."/>
            <person name="Karaoz U."/>
            <person name="Brodie E.L."/>
            <person name="Williams K.H."/>
            <person name="Hubbard S.S."/>
            <person name="Banfield J.F."/>
        </authorList>
    </citation>
    <scope>NUCLEOTIDE SEQUENCE [LARGE SCALE GENOMIC DNA]</scope>
</reference>
<feature type="domain" description="Helix-hairpin-helix DNA-binding motif class 1" evidence="7">
    <location>
        <begin position="75"/>
        <end position="94"/>
    </location>
</feature>
<sequence length="196" mass="21502">MIYSITGKLAKYGGEYAVIDVGGVGYKVMVPPSFRERNLLHSGEPLTLFCSFSLRQDGTATLYGFLCERELEFFELLTTVNGIGSKSAVNILGVASLDELAVAINEGNWDVLTKASGIGTKTAQRIVLELKGKVAALPEVAYKGIKTAMETNADLEEALLQMGYKRNDVRVILSKIDGNITRIEDRFKHALRLLKK</sequence>
<dbReference type="InterPro" id="IPR012340">
    <property type="entry name" value="NA-bd_OB-fold"/>
</dbReference>
<dbReference type="SMART" id="SM00278">
    <property type="entry name" value="HhH1"/>
    <property type="match status" value="2"/>
</dbReference>
<dbReference type="STRING" id="1798406.A3A04_02250"/>
<keyword evidence="5 6" id="KW-0234">DNA repair</keyword>
<feature type="domain" description="Helix-hairpin-helix DNA-binding motif class 1" evidence="7">
    <location>
        <begin position="110"/>
        <end position="129"/>
    </location>
</feature>
<comment type="domain">
    <text evidence="6">Has three domains with a flexible linker between the domains II and III and assumes an 'L' shape. Domain III is highly mobile and contacts RuvB.</text>
</comment>
<dbReference type="GO" id="GO:0000400">
    <property type="term" value="F:four-way junction DNA binding"/>
    <property type="evidence" value="ECO:0007669"/>
    <property type="project" value="UniProtKB-UniRule"/>
</dbReference>
<dbReference type="InterPro" id="IPR000085">
    <property type="entry name" value="RuvA"/>
</dbReference>
<keyword evidence="1 6" id="KW-0963">Cytoplasm</keyword>
<name>A0A1G1ZP32_9BACT</name>
<dbReference type="InterPro" id="IPR013849">
    <property type="entry name" value="DNA_helicase_Holl-junc_RuvA_I"/>
</dbReference>
<dbReference type="InterPro" id="IPR010994">
    <property type="entry name" value="RuvA_2-like"/>
</dbReference>
<dbReference type="AlphaFoldDB" id="A0A1G1ZP32"/>
<comment type="similarity">
    <text evidence="6">Belongs to the RuvA family.</text>
</comment>
<keyword evidence="4 6" id="KW-0233">DNA recombination</keyword>
<dbReference type="Gene3D" id="1.10.150.20">
    <property type="entry name" value="5' to 3' exonuclease, C-terminal subdomain"/>
    <property type="match status" value="1"/>
</dbReference>
<dbReference type="GO" id="GO:0048476">
    <property type="term" value="C:Holliday junction resolvase complex"/>
    <property type="evidence" value="ECO:0007669"/>
    <property type="project" value="UniProtKB-UniRule"/>
</dbReference>
<evidence type="ECO:0000256" key="3">
    <source>
        <dbReference type="ARBA" id="ARBA00023125"/>
    </source>
</evidence>
<dbReference type="Proteomes" id="UP000178517">
    <property type="component" value="Unassembled WGS sequence"/>
</dbReference>
<gene>
    <name evidence="6" type="primary">ruvA</name>
    <name evidence="8" type="ORF">A3A04_02250</name>
</gene>
<dbReference type="EMBL" id="MHJI01000009">
    <property type="protein sequence ID" value="OGY66189.1"/>
    <property type="molecule type" value="Genomic_DNA"/>
</dbReference>
<organism evidence="8 9">
    <name type="scientific">Candidatus Harrisonbacteria bacterium RIFCSPLOWO2_01_FULL_40_28</name>
    <dbReference type="NCBI Taxonomy" id="1798406"/>
    <lineage>
        <taxon>Bacteria</taxon>
        <taxon>Candidatus Harrisoniibacteriota</taxon>
    </lineage>
</organism>
<evidence type="ECO:0000313" key="9">
    <source>
        <dbReference type="Proteomes" id="UP000178517"/>
    </source>
</evidence>
<evidence type="ECO:0000256" key="4">
    <source>
        <dbReference type="ARBA" id="ARBA00023172"/>
    </source>
</evidence>
<feature type="region of interest" description="Domain III" evidence="6">
    <location>
        <begin position="149"/>
        <end position="196"/>
    </location>
</feature>
<proteinExistence type="inferred from homology"/>
<dbReference type="GO" id="GO:0006310">
    <property type="term" value="P:DNA recombination"/>
    <property type="evidence" value="ECO:0007669"/>
    <property type="project" value="UniProtKB-UniRule"/>
</dbReference>
<evidence type="ECO:0000256" key="2">
    <source>
        <dbReference type="ARBA" id="ARBA00022763"/>
    </source>
</evidence>
<dbReference type="SUPFAM" id="SSF47781">
    <property type="entry name" value="RuvA domain 2-like"/>
    <property type="match status" value="1"/>
</dbReference>
<dbReference type="Gene3D" id="2.40.50.140">
    <property type="entry name" value="Nucleic acid-binding proteins"/>
    <property type="match status" value="1"/>
</dbReference>
<comment type="function">
    <text evidence="6">The RuvA-RuvB-RuvC complex processes Holliday junction (HJ) DNA during genetic recombination and DNA repair, while the RuvA-RuvB complex plays an important role in the rescue of blocked DNA replication forks via replication fork reversal (RFR). RuvA specifically binds to HJ cruciform DNA, conferring on it an open structure. The RuvB hexamer acts as an ATP-dependent pump, pulling dsDNA into and through the RuvAB complex. HJ branch migration allows RuvC to scan DNA until it finds its consensus sequence, where it cleaves and resolves the cruciform DNA.</text>
</comment>
<comment type="subunit">
    <text evidence="6">Homotetramer. Forms an RuvA(8)-RuvB(12)-Holliday junction (HJ) complex. HJ DNA is sandwiched between 2 RuvA tetramers; dsDNA enters through RuvA and exits via RuvB. An RuvB hexamer assembles on each DNA strand where it exits the tetramer. Each RuvB hexamer is contacted by two RuvA subunits (via domain III) on 2 adjacent RuvB subunits; this complex drives branch migration. In the full resolvosome a probable DNA-RuvA(4)-RuvB(12)-RuvC(2) complex forms which resolves the HJ.</text>
</comment>
<evidence type="ECO:0000256" key="1">
    <source>
        <dbReference type="ARBA" id="ARBA00022490"/>
    </source>
</evidence>
<dbReference type="SUPFAM" id="SSF50249">
    <property type="entry name" value="Nucleic acid-binding proteins"/>
    <property type="match status" value="1"/>
</dbReference>